<dbReference type="GO" id="GO:0005524">
    <property type="term" value="F:ATP binding"/>
    <property type="evidence" value="ECO:0007669"/>
    <property type="project" value="UniProtKB-KW"/>
</dbReference>
<dbReference type="GO" id="GO:0043138">
    <property type="term" value="F:3'-5' DNA helicase activity"/>
    <property type="evidence" value="ECO:0007669"/>
    <property type="project" value="TreeGrafter"/>
</dbReference>
<dbReference type="GO" id="GO:0003677">
    <property type="term" value="F:DNA binding"/>
    <property type="evidence" value="ECO:0007669"/>
    <property type="project" value="InterPro"/>
</dbReference>
<evidence type="ECO:0000259" key="5">
    <source>
        <dbReference type="PROSITE" id="PS51198"/>
    </source>
</evidence>
<evidence type="ECO:0000256" key="2">
    <source>
        <dbReference type="ARBA" id="ARBA00022801"/>
    </source>
</evidence>
<feature type="non-terminal residue" evidence="6">
    <location>
        <position position="1"/>
    </location>
</feature>
<reference evidence="6" key="1">
    <citation type="journal article" date="2014" name="Front. Microbiol.">
        <title>High frequency of phylogenetically diverse reductive dehalogenase-homologous genes in deep subseafloor sedimentary metagenomes.</title>
        <authorList>
            <person name="Kawai M."/>
            <person name="Futagami T."/>
            <person name="Toyoda A."/>
            <person name="Takaki Y."/>
            <person name="Nishi S."/>
            <person name="Hori S."/>
            <person name="Arai W."/>
            <person name="Tsubouchi T."/>
            <person name="Morono Y."/>
            <person name="Uchiyama I."/>
            <person name="Ito T."/>
            <person name="Fujiyama A."/>
            <person name="Inagaki F."/>
            <person name="Takami H."/>
        </authorList>
    </citation>
    <scope>NUCLEOTIDE SEQUENCE</scope>
    <source>
        <strain evidence="6">Expedition CK06-06</strain>
    </source>
</reference>
<dbReference type="Gene3D" id="1.10.10.160">
    <property type="match status" value="1"/>
</dbReference>
<proteinExistence type="predicted"/>
<dbReference type="GO" id="GO:0005829">
    <property type="term" value="C:cytosol"/>
    <property type="evidence" value="ECO:0007669"/>
    <property type="project" value="TreeGrafter"/>
</dbReference>
<evidence type="ECO:0000256" key="1">
    <source>
        <dbReference type="ARBA" id="ARBA00022741"/>
    </source>
</evidence>
<dbReference type="PANTHER" id="PTHR11070">
    <property type="entry name" value="UVRD / RECB / PCRA DNA HELICASE FAMILY MEMBER"/>
    <property type="match status" value="1"/>
</dbReference>
<gene>
    <name evidence="6" type="ORF">S01H1_74927</name>
</gene>
<protein>
    <recommendedName>
        <fullName evidence="5">UvrD-like helicase ATP-binding domain-containing protein</fullName>
    </recommendedName>
</protein>
<organism evidence="6">
    <name type="scientific">marine sediment metagenome</name>
    <dbReference type="NCBI Taxonomy" id="412755"/>
    <lineage>
        <taxon>unclassified sequences</taxon>
        <taxon>metagenomes</taxon>
        <taxon>ecological metagenomes</taxon>
    </lineage>
</organism>
<evidence type="ECO:0000256" key="4">
    <source>
        <dbReference type="ARBA" id="ARBA00022840"/>
    </source>
</evidence>
<comment type="caution">
    <text evidence="6">The sequence shown here is derived from an EMBL/GenBank/DDBJ whole genome shotgun (WGS) entry which is preliminary data.</text>
</comment>
<dbReference type="GO" id="GO:0016787">
    <property type="term" value="F:hydrolase activity"/>
    <property type="evidence" value="ECO:0007669"/>
    <property type="project" value="UniProtKB-KW"/>
</dbReference>
<dbReference type="PANTHER" id="PTHR11070:SF3">
    <property type="entry name" value="DNA 3'-5' HELICASE"/>
    <property type="match status" value="1"/>
</dbReference>
<evidence type="ECO:0000313" key="6">
    <source>
        <dbReference type="EMBL" id="GAG45766.1"/>
    </source>
</evidence>
<dbReference type="InterPro" id="IPR013986">
    <property type="entry name" value="DExx_box_DNA_helicase_dom_sf"/>
</dbReference>
<name>X0ZBG5_9ZZZZ</name>
<keyword evidence="1" id="KW-0547">Nucleotide-binding</keyword>
<dbReference type="CDD" id="cd17932">
    <property type="entry name" value="DEXQc_UvrD"/>
    <property type="match status" value="1"/>
</dbReference>
<dbReference type="EMBL" id="BARS01050157">
    <property type="protein sequence ID" value="GAG45766.1"/>
    <property type="molecule type" value="Genomic_DNA"/>
</dbReference>
<dbReference type="AlphaFoldDB" id="X0ZBG5"/>
<keyword evidence="4" id="KW-0067">ATP-binding</keyword>
<dbReference type="SUPFAM" id="SSF52540">
    <property type="entry name" value="P-loop containing nucleoside triphosphate hydrolases"/>
    <property type="match status" value="1"/>
</dbReference>
<feature type="non-terminal residue" evidence="6">
    <location>
        <position position="238"/>
    </location>
</feature>
<dbReference type="Pfam" id="PF00580">
    <property type="entry name" value="UvrD-helicase"/>
    <property type="match status" value="1"/>
</dbReference>
<dbReference type="Gene3D" id="3.40.50.300">
    <property type="entry name" value="P-loop containing nucleotide triphosphate hydrolases"/>
    <property type="match status" value="2"/>
</dbReference>
<keyword evidence="2" id="KW-0378">Hydrolase</keyword>
<sequence>IATRLLRRHGKAIGLPAGFSIHDRTDSEDLLNVVRTELGLAKTDKRFPKKGTCMAIYSRCVNARLKLEPVLKDHFPWCQDWADELKRLFDGYVDRKESAAVLDYDDLLLYWHALLADPKAGDAVRKQFDCVLVDEYQDTNRLQSEILYRLSPDGKGLTVVGDDAQSIYSFRAATVRNILDFPKCYDGTTIVTLEQNYRSTEPILAATNQVIGLARERYTKNLWSQRTEGERPRLVSCE</sequence>
<keyword evidence="3" id="KW-0347">Helicase</keyword>
<dbReference type="PROSITE" id="PS51198">
    <property type="entry name" value="UVRD_HELICASE_ATP_BIND"/>
    <property type="match status" value="1"/>
</dbReference>
<accession>X0ZBG5</accession>
<dbReference type="GO" id="GO:0000725">
    <property type="term" value="P:recombinational repair"/>
    <property type="evidence" value="ECO:0007669"/>
    <property type="project" value="TreeGrafter"/>
</dbReference>
<feature type="domain" description="UvrD-like helicase ATP-binding" evidence="5">
    <location>
        <begin position="1"/>
        <end position="200"/>
    </location>
</feature>
<dbReference type="InterPro" id="IPR014016">
    <property type="entry name" value="UvrD-like_ATP-bd"/>
</dbReference>
<dbReference type="InterPro" id="IPR027417">
    <property type="entry name" value="P-loop_NTPase"/>
</dbReference>
<dbReference type="InterPro" id="IPR000212">
    <property type="entry name" value="DNA_helicase_UvrD/REP"/>
</dbReference>
<evidence type="ECO:0000256" key="3">
    <source>
        <dbReference type="ARBA" id="ARBA00022806"/>
    </source>
</evidence>